<evidence type="ECO:0000313" key="8">
    <source>
        <dbReference type="Proteomes" id="UP000272474"/>
    </source>
</evidence>
<dbReference type="Gene3D" id="1.10.10.60">
    <property type="entry name" value="Homeodomain-like"/>
    <property type="match status" value="1"/>
</dbReference>
<evidence type="ECO:0000256" key="1">
    <source>
        <dbReference type="ARBA" id="ARBA00023015"/>
    </source>
</evidence>
<evidence type="ECO:0000256" key="3">
    <source>
        <dbReference type="ARBA" id="ARBA00023163"/>
    </source>
</evidence>
<dbReference type="InterPro" id="IPR050109">
    <property type="entry name" value="HTH-type_TetR-like_transc_reg"/>
</dbReference>
<keyword evidence="2 4" id="KW-0238">DNA-binding</keyword>
<feature type="region of interest" description="Disordered" evidence="5">
    <location>
        <begin position="215"/>
        <end position="238"/>
    </location>
</feature>
<proteinExistence type="predicted"/>
<dbReference type="GO" id="GO:0000976">
    <property type="term" value="F:transcription cis-regulatory region binding"/>
    <property type="evidence" value="ECO:0007669"/>
    <property type="project" value="TreeGrafter"/>
</dbReference>
<keyword evidence="3" id="KW-0804">Transcription</keyword>
<dbReference type="GO" id="GO:0045892">
    <property type="term" value="P:negative regulation of DNA-templated transcription"/>
    <property type="evidence" value="ECO:0007669"/>
    <property type="project" value="InterPro"/>
</dbReference>
<dbReference type="Pfam" id="PF00440">
    <property type="entry name" value="TetR_N"/>
    <property type="match status" value="1"/>
</dbReference>
<dbReference type="AlphaFoldDB" id="A0A3A9Z0J8"/>
<dbReference type="InterPro" id="IPR004111">
    <property type="entry name" value="Repressor_TetR_C"/>
</dbReference>
<evidence type="ECO:0000256" key="2">
    <source>
        <dbReference type="ARBA" id="ARBA00023125"/>
    </source>
</evidence>
<feature type="DNA-binding region" description="H-T-H motif" evidence="4">
    <location>
        <begin position="29"/>
        <end position="48"/>
    </location>
</feature>
<name>A0A3A9Z0J8_9ACTN</name>
<dbReference type="InterPro" id="IPR001647">
    <property type="entry name" value="HTH_TetR"/>
</dbReference>
<feature type="domain" description="HTH tetR-type" evidence="6">
    <location>
        <begin position="6"/>
        <end position="66"/>
    </location>
</feature>
<evidence type="ECO:0000256" key="4">
    <source>
        <dbReference type="PROSITE-ProRule" id="PRU00335"/>
    </source>
</evidence>
<organism evidence="7 8">
    <name type="scientific">Streptomyces hoynatensis</name>
    <dbReference type="NCBI Taxonomy" id="1141874"/>
    <lineage>
        <taxon>Bacteria</taxon>
        <taxon>Bacillati</taxon>
        <taxon>Actinomycetota</taxon>
        <taxon>Actinomycetes</taxon>
        <taxon>Kitasatosporales</taxon>
        <taxon>Streptomycetaceae</taxon>
        <taxon>Streptomyces</taxon>
    </lineage>
</organism>
<dbReference type="PROSITE" id="PS50977">
    <property type="entry name" value="HTH_TETR_2"/>
    <property type="match status" value="1"/>
</dbReference>
<feature type="compositionally biased region" description="Low complexity" evidence="5">
    <location>
        <begin position="219"/>
        <end position="231"/>
    </location>
</feature>
<dbReference type="OrthoDB" id="329481at2"/>
<sequence length="238" mass="25027">MPAPRKFTEERLRAAALSLVDERGLPALTMRNLAAALGTGAMTLYTYVDGREGLEALLVEAVMSEVRRVPGVPSADWRADVRALAEAHWRAVRAHPDVIPLILTRRSLDPATLAGGEEMLGALARGGYAGRPLLVAMRAVSAFVMGFAQAELAGPLSLAPDEQPGDVIERVRALPRERYPRLIEMAEAARESTAESEFHEALAIVLDGLRPGAGGGTPGARAAGAAGAQPAVPSSEVP</sequence>
<dbReference type="SUPFAM" id="SSF46689">
    <property type="entry name" value="Homeodomain-like"/>
    <property type="match status" value="1"/>
</dbReference>
<dbReference type="PANTHER" id="PTHR30055">
    <property type="entry name" value="HTH-TYPE TRANSCRIPTIONAL REGULATOR RUTR"/>
    <property type="match status" value="1"/>
</dbReference>
<dbReference type="Proteomes" id="UP000272474">
    <property type="component" value="Unassembled WGS sequence"/>
</dbReference>
<evidence type="ECO:0000313" key="7">
    <source>
        <dbReference type="EMBL" id="RKN41823.1"/>
    </source>
</evidence>
<evidence type="ECO:0000256" key="5">
    <source>
        <dbReference type="SAM" id="MobiDB-lite"/>
    </source>
</evidence>
<accession>A0A3A9Z0J8</accession>
<evidence type="ECO:0000259" key="6">
    <source>
        <dbReference type="PROSITE" id="PS50977"/>
    </source>
</evidence>
<gene>
    <name evidence="7" type="ORF">D7294_15340</name>
</gene>
<dbReference type="InterPro" id="IPR009057">
    <property type="entry name" value="Homeodomain-like_sf"/>
</dbReference>
<dbReference type="InterPro" id="IPR036271">
    <property type="entry name" value="Tet_transcr_reg_TetR-rel_C_sf"/>
</dbReference>
<reference evidence="7 8" key="1">
    <citation type="journal article" date="2014" name="Int. J. Syst. Evol. Microbiol.">
        <title>Streptomyces hoynatensis sp. nov., isolated from deep marine sediment.</title>
        <authorList>
            <person name="Veyisoglu A."/>
            <person name="Sahin N."/>
        </authorList>
    </citation>
    <scope>NUCLEOTIDE SEQUENCE [LARGE SCALE GENOMIC DNA]</scope>
    <source>
        <strain evidence="7 8">KCTC 29097</strain>
    </source>
</reference>
<keyword evidence="8" id="KW-1185">Reference proteome</keyword>
<dbReference type="RefSeq" id="WP_120679845.1">
    <property type="nucleotide sequence ID" value="NZ_RBAL01000007.1"/>
</dbReference>
<keyword evidence="1" id="KW-0805">Transcription regulation</keyword>
<dbReference type="Pfam" id="PF02909">
    <property type="entry name" value="TetR_C_1"/>
    <property type="match status" value="1"/>
</dbReference>
<dbReference type="EMBL" id="RBAL01000007">
    <property type="protein sequence ID" value="RKN41823.1"/>
    <property type="molecule type" value="Genomic_DNA"/>
</dbReference>
<comment type="caution">
    <text evidence="7">The sequence shown here is derived from an EMBL/GenBank/DDBJ whole genome shotgun (WGS) entry which is preliminary data.</text>
</comment>
<dbReference type="SUPFAM" id="SSF48498">
    <property type="entry name" value="Tetracyclin repressor-like, C-terminal domain"/>
    <property type="match status" value="1"/>
</dbReference>
<dbReference type="PANTHER" id="PTHR30055:SF151">
    <property type="entry name" value="TRANSCRIPTIONAL REGULATORY PROTEIN"/>
    <property type="match status" value="1"/>
</dbReference>
<dbReference type="GO" id="GO:0003700">
    <property type="term" value="F:DNA-binding transcription factor activity"/>
    <property type="evidence" value="ECO:0007669"/>
    <property type="project" value="TreeGrafter"/>
</dbReference>
<protein>
    <submittedName>
        <fullName evidence="7">TetR/AcrR family transcriptional regulator</fullName>
    </submittedName>
</protein>
<dbReference type="Gene3D" id="1.10.357.10">
    <property type="entry name" value="Tetracycline Repressor, domain 2"/>
    <property type="match status" value="1"/>
</dbReference>